<name>A0A1G1X3T2_9BACT</name>
<organism evidence="1 2">
    <name type="scientific">Candidatus Andersenbacteria bacterium RIFCSPHIGHO2_12_FULL_45_11</name>
    <dbReference type="NCBI Taxonomy" id="1797281"/>
    <lineage>
        <taxon>Bacteria</taxon>
        <taxon>Candidatus Anderseniibacteriota</taxon>
    </lineage>
</organism>
<dbReference type="Proteomes" id="UP000177528">
    <property type="component" value="Unassembled WGS sequence"/>
</dbReference>
<dbReference type="AlphaFoldDB" id="A0A1G1X3T2"/>
<evidence type="ECO:0000313" key="1">
    <source>
        <dbReference type="EMBL" id="OGY34230.1"/>
    </source>
</evidence>
<sequence length="96" mass="11143">MLPSNSYNSTYYTDDDYEYNYRTGYSGDYSYNYSAEGYGNDSGEYVYGDVDTEGKYGEGYLYDEDGNEIYVETEWVDYGVLEATDEYGNTYELEVD</sequence>
<protein>
    <submittedName>
        <fullName evidence="1">Uncharacterized protein</fullName>
    </submittedName>
</protein>
<gene>
    <name evidence="1" type="ORF">A3D99_04195</name>
</gene>
<proteinExistence type="predicted"/>
<accession>A0A1G1X3T2</accession>
<dbReference type="EMBL" id="MHHR01000017">
    <property type="protein sequence ID" value="OGY34230.1"/>
    <property type="molecule type" value="Genomic_DNA"/>
</dbReference>
<comment type="caution">
    <text evidence="1">The sequence shown here is derived from an EMBL/GenBank/DDBJ whole genome shotgun (WGS) entry which is preliminary data.</text>
</comment>
<evidence type="ECO:0000313" key="2">
    <source>
        <dbReference type="Proteomes" id="UP000177528"/>
    </source>
</evidence>
<reference evidence="1 2" key="1">
    <citation type="journal article" date="2016" name="Nat. Commun.">
        <title>Thousands of microbial genomes shed light on interconnected biogeochemical processes in an aquifer system.</title>
        <authorList>
            <person name="Anantharaman K."/>
            <person name="Brown C.T."/>
            <person name="Hug L.A."/>
            <person name="Sharon I."/>
            <person name="Castelle C.J."/>
            <person name="Probst A.J."/>
            <person name="Thomas B.C."/>
            <person name="Singh A."/>
            <person name="Wilkins M.J."/>
            <person name="Karaoz U."/>
            <person name="Brodie E.L."/>
            <person name="Williams K.H."/>
            <person name="Hubbard S.S."/>
            <person name="Banfield J.F."/>
        </authorList>
    </citation>
    <scope>NUCLEOTIDE SEQUENCE [LARGE SCALE GENOMIC DNA]</scope>
</reference>